<dbReference type="PANTHER" id="PTHR24198">
    <property type="entry name" value="ANKYRIN REPEAT AND PROTEIN KINASE DOMAIN-CONTAINING PROTEIN"/>
    <property type="match status" value="1"/>
</dbReference>
<organism evidence="5 6">
    <name type="scientific">Ridgeia piscesae</name>
    <name type="common">Tubeworm</name>
    <dbReference type="NCBI Taxonomy" id="27915"/>
    <lineage>
        <taxon>Eukaryota</taxon>
        <taxon>Metazoa</taxon>
        <taxon>Spiralia</taxon>
        <taxon>Lophotrochozoa</taxon>
        <taxon>Annelida</taxon>
        <taxon>Polychaeta</taxon>
        <taxon>Sedentaria</taxon>
        <taxon>Canalipalpata</taxon>
        <taxon>Sabellida</taxon>
        <taxon>Siboglinidae</taxon>
        <taxon>Ridgeia</taxon>
    </lineage>
</organism>
<feature type="repeat" description="ANK" evidence="3">
    <location>
        <begin position="61"/>
        <end position="83"/>
    </location>
</feature>
<dbReference type="SUPFAM" id="SSF48403">
    <property type="entry name" value="Ankyrin repeat"/>
    <property type="match status" value="2"/>
</dbReference>
<dbReference type="Gene3D" id="1.25.40.20">
    <property type="entry name" value="Ankyrin repeat-containing domain"/>
    <property type="match status" value="2"/>
</dbReference>
<protein>
    <recommendedName>
        <fullName evidence="7">Ankyrin repeat protein</fullName>
    </recommendedName>
</protein>
<evidence type="ECO:0000313" key="5">
    <source>
        <dbReference type="EMBL" id="KAK2179812.1"/>
    </source>
</evidence>
<evidence type="ECO:0000256" key="4">
    <source>
        <dbReference type="SAM" id="MobiDB-lite"/>
    </source>
</evidence>
<dbReference type="PANTHER" id="PTHR24198:SF165">
    <property type="entry name" value="ANKYRIN REPEAT-CONTAINING PROTEIN-RELATED"/>
    <property type="match status" value="1"/>
</dbReference>
<dbReference type="Pfam" id="PF00023">
    <property type="entry name" value="Ank"/>
    <property type="match status" value="1"/>
</dbReference>
<gene>
    <name evidence="5" type="ORF">NP493_471g02058</name>
</gene>
<evidence type="ECO:0000256" key="3">
    <source>
        <dbReference type="PROSITE-ProRule" id="PRU00023"/>
    </source>
</evidence>
<sequence>MQSLSSSFVKPLCASGRDVNSTDDIGLAPIHYAALRRGGAATFVASLLSQQQLDPNIQDRRGETALHYACRAGKVGVIDILLSDKRVLPFVQDSSGRTPLLAALHAGQRQAARHVLTKFPLHVGLTKKDIHGCSIWHYAHQFEQIDLYQVCALFRQVEDEAQDTDRTQPEGGKANEVEPVCSQPTGLTPVRRLAHQLARRHQKRSVILSKSSSTTENATSKRQDTFKVKESPPFAFHQDKLISDHSMSPVFVVVARNDLATLKFLWKCNDLWKCKAVFENNDNDARNILEFAVDCLKPKVVSFLLADGGMRSEDDKMCLMHRCGSALAWTEAEMKAQFEILNMLHASQGRPIWTCQGHDSCRPDVYSQERDKCMQRMFSVLANNWSGETRVVKDIIAGLVRTDQIEVLNQAIIEGHSAMVEWWLSCIHSTESTLAPVMTGEDQLYLACTAKRKVVKIMEHILQHWPRVLDGDQRKHVVDSTEATEETSQEDQITTVETEREGPEEIVAKRAESNAADNEMQDTTVDETDDKCTFLYSHTPLEWLMHPALPRSPEEDNEFHDRENLGCFLVENKLYLDIVCVDDDTGDSIHAACVALSLAVKQHYWKIAESLLQNGAAEIFWNCVHGEKKGTTLCTECYKLSAQGMIRDLCRPNAPIKLLQTFLSLKPKDARTPQSDAPVRSPPGYWVPSLNPAQLCELVELSRTYPRLCPHVCCEEFTYAPRGGTIYEREPTKNWTVLHEACRTGNEDVVTRLLGTLHEVLQMPNEPSLSTPLSLAVRSESVVNVETLLARGAPPSWAIVAESFDRQRQSQRQSPFCRSNYALTVTYMSIATVKT</sequence>
<evidence type="ECO:0000313" key="6">
    <source>
        <dbReference type="Proteomes" id="UP001209878"/>
    </source>
</evidence>
<feature type="compositionally biased region" description="Basic and acidic residues" evidence="4">
    <location>
        <begin position="163"/>
        <end position="176"/>
    </location>
</feature>
<keyword evidence="1" id="KW-0677">Repeat</keyword>
<dbReference type="PROSITE" id="PS50088">
    <property type="entry name" value="ANK_REPEAT"/>
    <property type="match status" value="1"/>
</dbReference>
<evidence type="ECO:0000256" key="1">
    <source>
        <dbReference type="ARBA" id="ARBA00022737"/>
    </source>
</evidence>
<comment type="caution">
    <text evidence="5">The sequence shown here is derived from an EMBL/GenBank/DDBJ whole genome shotgun (WGS) entry which is preliminary data.</text>
</comment>
<keyword evidence="2 3" id="KW-0040">ANK repeat</keyword>
<dbReference type="PROSITE" id="PS50297">
    <property type="entry name" value="ANK_REP_REGION"/>
    <property type="match status" value="1"/>
</dbReference>
<dbReference type="SMART" id="SM00248">
    <property type="entry name" value="ANK"/>
    <property type="match status" value="6"/>
</dbReference>
<reference evidence="5" key="1">
    <citation type="journal article" date="2023" name="Mol. Biol. Evol.">
        <title>Third-Generation Sequencing Reveals the Adaptive Role of the Epigenome in Three Deep-Sea Polychaetes.</title>
        <authorList>
            <person name="Perez M."/>
            <person name="Aroh O."/>
            <person name="Sun Y."/>
            <person name="Lan Y."/>
            <person name="Juniper S.K."/>
            <person name="Young C.R."/>
            <person name="Angers B."/>
            <person name="Qian P.Y."/>
        </authorList>
    </citation>
    <scope>NUCLEOTIDE SEQUENCE</scope>
    <source>
        <strain evidence="5">R07B-5</strain>
    </source>
</reference>
<proteinExistence type="predicted"/>
<keyword evidence="6" id="KW-1185">Reference proteome</keyword>
<dbReference type="InterPro" id="IPR036770">
    <property type="entry name" value="Ankyrin_rpt-contain_sf"/>
</dbReference>
<evidence type="ECO:0008006" key="7">
    <source>
        <dbReference type="Google" id="ProtNLM"/>
    </source>
</evidence>
<feature type="region of interest" description="Disordered" evidence="4">
    <location>
        <begin position="162"/>
        <end position="181"/>
    </location>
</feature>
<dbReference type="InterPro" id="IPR002110">
    <property type="entry name" value="Ankyrin_rpt"/>
</dbReference>
<accession>A0AAD9NR89</accession>
<dbReference type="Pfam" id="PF13857">
    <property type="entry name" value="Ank_5"/>
    <property type="match status" value="1"/>
</dbReference>
<dbReference type="AlphaFoldDB" id="A0AAD9NR89"/>
<dbReference type="EMBL" id="JAODUO010000471">
    <property type="protein sequence ID" value="KAK2179812.1"/>
    <property type="molecule type" value="Genomic_DNA"/>
</dbReference>
<evidence type="ECO:0000256" key="2">
    <source>
        <dbReference type="ARBA" id="ARBA00023043"/>
    </source>
</evidence>
<name>A0AAD9NR89_RIDPI</name>
<dbReference type="Proteomes" id="UP001209878">
    <property type="component" value="Unassembled WGS sequence"/>
</dbReference>